<evidence type="ECO:0000313" key="2">
    <source>
        <dbReference type="Proteomes" id="UP000598146"/>
    </source>
</evidence>
<organism evidence="1 2">
    <name type="scientific">Actinoplanes aureus</name>
    <dbReference type="NCBI Taxonomy" id="2792083"/>
    <lineage>
        <taxon>Bacteria</taxon>
        <taxon>Bacillati</taxon>
        <taxon>Actinomycetota</taxon>
        <taxon>Actinomycetes</taxon>
        <taxon>Micromonosporales</taxon>
        <taxon>Micromonosporaceae</taxon>
        <taxon>Actinoplanes</taxon>
    </lineage>
</organism>
<dbReference type="RefSeq" id="WP_196419119.1">
    <property type="nucleotide sequence ID" value="NZ_JADQTO010000026.1"/>
</dbReference>
<accession>A0A931CGX4</accession>
<protein>
    <submittedName>
        <fullName evidence="1">Uncharacterized protein</fullName>
    </submittedName>
</protein>
<gene>
    <name evidence="1" type="ORF">I4J89_38480</name>
</gene>
<proteinExistence type="predicted"/>
<reference evidence="1" key="1">
    <citation type="submission" date="2020-11" db="EMBL/GenBank/DDBJ databases">
        <title>Isolation and identification of active actinomycetes.</title>
        <authorList>
            <person name="Sun X."/>
        </authorList>
    </citation>
    <scope>NUCLEOTIDE SEQUENCE</scope>
    <source>
        <strain evidence="1">NEAU-A11</strain>
    </source>
</reference>
<sequence length="155" mass="16997">MVNEDLGEGLVPAGHGDADWVTAGWSAILVVTPFDHYQAILRLEEWDGEPGPEPEDSRGPWQDDVVTVSMDCFGNGGSIGLNQISAGWATTGFSLSHPGRYHVRLARRNGDAEKQARAAVYASFDEADWNGAAFRKAMDAVDVLEEYLIRFWPAM</sequence>
<dbReference type="Proteomes" id="UP000598146">
    <property type="component" value="Unassembled WGS sequence"/>
</dbReference>
<dbReference type="EMBL" id="JADQTO010000026">
    <property type="protein sequence ID" value="MBG0567352.1"/>
    <property type="molecule type" value="Genomic_DNA"/>
</dbReference>
<dbReference type="AlphaFoldDB" id="A0A931CGX4"/>
<evidence type="ECO:0000313" key="1">
    <source>
        <dbReference type="EMBL" id="MBG0567352.1"/>
    </source>
</evidence>
<name>A0A931CGX4_9ACTN</name>
<comment type="caution">
    <text evidence="1">The sequence shown here is derived from an EMBL/GenBank/DDBJ whole genome shotgun (WGS) entry which is preliminary data.</text>
</comment>
<keyword evidence="2" id="KW-1185">Reference proteome</keyword>